<keyword evidence="8" id="KW-1133">Transmembrane helix</keyword>
<feature type="region of interest" description="Disordered" evidence="7">
    <location>
        <begin position="634"/>
        <end position="663"/>
    </location>
</feature>
<proteinExistence type="predicted"/>
<keyword evidence="3" id="KW-0547">Nucleotide-binding</keyword>
<dbReference type="Proteomes" id="UP000256900">
    <property type="component" value="Unassembled WGS sequence"/>
</dbReference>
<evidence type="ECO:0000256" key="1">
    <source>
        <dbReference type="ARBA" id="ARBA00022527"/>
    </source>
</evidence>
<keyword evidence="8" id="KW-0812">Transmembrane</keyword>
<dbReference type="Pfam" id="PF13779">
    <property type="entry name" value="DUF4175"/>
    <property type="match status" value="2"/>
</dbReference>
<feature type="compositionally biased region" description="Polar residues" evidence="7">
    <location>
        <begin position="553"/>
        <end position="566"/>
    </location>
</feature>
<feature type="compositionally biased region" description="Basic and acidic residues" evidence="7">
    <location>
        <begin position="634"/>
        <end position="646"/>
    </location>
</feature>
<feature type="compositionally biased region" description="Low complexity" evidence="7">
    <location>
        <begin position="776"/>
        <end position="785"/>
    </location>
</feature>
<dbReference type="EMBL" id="QUMO01000001">
    <property type="protein sequence ID" value="REF89267.1"/>
    <property type="molecule type" value="Genomic_DNA"/>
</dbReference>
<evidence type="ECO:0000256" key="7">
    <source>
        <dbReference type="SAM" id="MobiDB-lite"/>
    </source>
</evidence>
<evidence type="ECO:0000256" key="6">
    <source>
        <dbReference type="SAM" id="Coils"/>
    </source>
</evidence>
<feature type="compositionally biased region" description="Low complexity" evidence="7">
    <location>
        <begin position="746"/>
        <end position="755"/>
    </location>
</feature>
<evidence type="ECO:0000313" key="9">
    <source>
        <dbReference type="EMBL" id="REF89267.1"/>
    </source>
</evidence>
<reference evidence="9 10" key="1">
    <citation type="submission" date="2018-08" db="EMBL/GenBank/DDBJ databases">
        <title>Genomic Encyclopedia of Type Strains, Phase IV (KMG-IV): sequencing the most valuable type-strain genomes for metagenomic binning, comparative biology and taxonomic classification.</title>
        <authorList>
            <person name="Goeker M."/>
        </authorList>
    </citation>
    <scope>NUCLEOTIDE SEQUENCE [LARGE SCALE GENOMIC DNA]</scope>
    <source>
        <strain evidence="9 10">BW863</strain>
    </source>
</reference>
<feature type="compositionally biased region" description="Gly residues" evidence="7">
    <location>
        <begin position="786"/>
        <end position="802"/>
    </location>
</feature>
<feature type="transmembrane region" description="Helical" evidence="8">
    <location>
        <begin position="157"/>
        <end position="175"/>
    </location>
</feature>
<dbReference type="PANTHER" id="PTHR24350">
    <property type="entry name" value="SERINE/THREONINE-PROTEIN KINASE IAL-RELATED"/>
    <property type="match status" value="1"/>
</dbReference>
<feature type="compositionally biased region" description="Low complexity" evidence="7">
    <location>
        <begin position="715"/>
        <end position="732"/>
    </location>
</feature>
<sequence>MAEKRRNRSLNPALRRLDTLVARARAVLFWEALWRALVPPLVVVGLFVAVSFAGLWLEIGPLWREIGVGLFGVALVAALLPFLWLRPPARKAALARIDQSSEFAHHPASGLDDELANAGSDPATQALWNLHRKRLLARVGRLRVGAPAPHVAARDHYAVRAAVLVLVVASAFLAGPEKYARVAAAFDWRGAMPAAAGYRIDAWLDPPAYTGKPPVLLHLGRPDAPEEVAAPINSTLIVRAAGGDVGVERQGGLESAPRTKAPQAPDESEQRLTLRGDAELTLKHAGSTVGVFKIAVIPDRPPEIELTDAPRFNARGSLTLAYKINDDYGAASAEAVFSDPSVEGASGTVRSLVAAPHLSLVLPQGGVGEAETTGDLSSHPWAGARVTMTLVAHDEGGNVGRSDPIEITLPQQPFVKPIAKALVEQRRDLVLYPESRDRVQTALDALTIAPDLFGTTAPVFLGLVVASDMLEDAQSDTDLVGVADFLWQMALQIENGSLSDAERDLRSAEQQLHDALQRNAPPEEIRKLTEALRAAMNKFLREFAARQAQRAQNGTRSPNAPQSVTPQDLQSMLDRMMQMANAGDRQDAQKMLEQLQNTLENLQMSQQQNQDPTAQAMTQAMRDLDRLTREQQKLRDETQRLAHAQDSDQPDQSGGPQKPMSAQQLHDLQQALTQRLQDLQKQLKKLGQDQAALKDAQKAMQQAEKSLSPGRQQGEDQQGEAQQSQGQQDQGQQGEGQQGAQGQGDQGQQEGQGQSPGDSAVAAQGRALEGLRKGAEQLAQAMQQGQGQGQQPGGQEGPGQAEGAGDTDPLGRPMADDPVLNPNSRLNMEGLPAAERAQRVLEELRRRLADPWRSQEELDYLERLLKPY</sequence>
<keyword evidence="5" id="KW-0067">ATP-binding</keyword>
<dbReference type="InterPro" id="IPR012683">
    <property type="entry name" value="CHP02302_TM"/>
</dbReference>
<feature type="region of interest" description="Disordered" evidence="7">
    <location>
        <begin position="694"/>
        <end position="831"/>
    </location>
</feature>
<feature type="coiled-coil region" evidence="6">
    <location>
        <begin position="491"/>
        <end position="518"/>
    </location>
</feature>
<feature type="compositionally biased region" description="Polar residues" evidence="7">
    <location>
        <begin position="650"/>
        <end position="663"/>
    </location>
</feature>
<dbReference type="RefSeq" id="WP_245411124.1">
    <property type="nucleotide sequence ID" value="NZ_CP025086.1"/>
</dbReference>
<comment type="caution">
    <text evidence="9">The sequence shown here is derived from an EMBL/GenBank/DDBJ whole genome shotgun (WGS) entry which is preliminary data.</text>
</comment>
<dbReference type="InterPro" id="IPR030616">
    <property type="entry name" value="Aur-like"/>
</dbReference>
<evidence type="ECO:0000256" key="4">
    <source>
        <dbReference type="ARBA" id="ARBA00022777"/>
    </source>
</evidence>
<dbReference type="GO" id="GO:0005524">
    <property type="term" value="F:ATP binding"/>
    <property type="evidence" value="ECO:0007669"/>
    <property type="project" value="UniProtKB-KW"/>
</dbReference>
<accession>A0A3D9Z2A5</accession>
<feature type="region of interest" description="Disordered" evidence="7">
    <location>
        <begin position="248"/>
        <end position="270"/>
    </location>
</feature>
<feature type="compositionally biased region" description="Gly residues" evidence="7">
    <location>
        <begin position="733"/>
        <end position="745"/>
    </location>
</feature>
<protein>
    <submittedName>
        <fullName evidence="9">Uncharacterized protein (TIGR02302 family)</fullName>
    </submittedName>
</protein>
<organism evidence="9 10">
    <name type="scientific">Methylovirgula ligni</name>
    <dbReference type="NCBI Taxonomy" id="569860"/>
    <lineage>
        <taxon>Bacteria</taxon>
        <taxon>Pseudomonadati</taxon>
        <taxon>Pseudomonadota</taxon>
        <taxon>Alphaproteobacteria</taxon>
        <taxon>Hyphomicrobiales</taxon>
        <taxon>Beijerinckiaceae</taxon>
        <taxon>Methylovirgula</taxon>
    </lineage>
</organism>
<dbReference type="GO" id="GO:0004674">
    <property type="term" value="F:protein serine/threonine kinase activity"/>
    <property type="evidence" value="ECO:0007669"/>
    <property type="project" value="UniProtKB-KW"/>
</dbReference>
<feature type="transmembrane region" description="Helical" evidence="8">
    <location>
        <begin position="66"/>
        <end position="85"/>
    </location>
</feature>
<keyword evidence="10" id="KW-1185">Reference proteome</keyword>
<dbReference type="AlphaFoldDB" id="A0A3D9Z2A5"/>
<keyword evidence="2" id="KW-0808">Transferase</keyword>
<evidence type="ECO:0000256" key="8">
    <source>
        <dbReference type="SAM" id="Phobius"/>
    </source>
</evidence>
<feature type="transmembrane region" description="Helical" evidence="8">
    <location>
        <begin position="32"/>
        <end position="54"/>
    </location>
</feature>
<feature type="compositionally biased region" description="Low complexity" evidence="7">
    <location>
        <begin position="694"/>
        <end position="703"/>
    </location>
</feature>
<dbReference type="NCBIfam" id="TIGR02302">
    <property type="entry name" value="aProt_lowcomp"/>
    <property type="match status" value="1"/>
</dbReference>
<evidence type="ECO:0000256" key="2">
    <source>
        <dbReference type="ARBA" id="ARBA00022679"/>
    </source>
</evidence>
<keyword evidence="6" id="KW-0175">Coiled coil</keyword>
<keyword evidence="4" id="KW-0418">Kinase</keyword>
<evidence type="ECO:0000313" key="10">
    <source>
        <dbReference type="Proteomes" id="UP000256900"/>
    </source>
</evidence>
<feature type="region of interest" description="Disordered" evidence="7">
    <location>
        <begin position="546"/>
        <end position="566"/>
    </location>
</feature>
<gene>
    <name evidence="9" type="ORF">DES32_0486</name>
</gene>
<evidence type="ECO:0000256" key="5">
    <source>
        <dbReference type="ARBA" id="ARBA00022840"/>
    </source>
</evidence>
<name>A0A3D9Z2A5_9HYPH</name>
<keyword evidence="8" id="KW-0472">Membrane</keyword>
<evidence type="ECO:0000256" key="3">
    <source>
        <dbReference type="ARBA" id="ARBA00022741"/>
    </source>
</evidence>
<keyword evidence="1" id="KW-0723">Serine/threonine-protein kinase</keyword>